<accession>A0A1F6W4V6</accession>
<evidence type="ECO:0000313" key="1">
    <source>
        <dbReference type="EMBL" id="OGI76842.1"/>
    </source>
</evidence>
<protein>
    <submittedName>
        <fullName evidence="1">Uncharacterized protein</fullName>
    </submittedName>
</protein>
<organism evidence="1 2">
    <name type="scientific">Candidatus Nomurabacteria bacterium RIFCSPHIGHO2_02_FULL_37_13</name>
    <dbReference type="NCBI Taxonomy" id="1801750"/>
    <lineage>
        <taxon>Bacteria</taxon>
        <taxon>Candidatus Nomuraibacteriota</taxon>
    </lineage>
</organism>
<gene>
    <name evidence="1" type="ORF">A3B85_01885</name>
</gene>
<sequence length="63" mass="7543">MNSQEKSTIIIPTTEYNYLKKIEQSFEKFFGSFEYLKSIEKARKEIRSKQYVSQQLVFKKLGL</sequence>
<name>A0A1F6W4V6_9BACT</name>
<comment type="caution">
    <text evidence="1">The sequence shown here is derived from an EMBL/GenBank/DDBJ whole genome shotgun (WGS) entry which is preliminary data.</text>
</comment>
<dbReference type="AlphaFoldDB" id="A0A1F6W4V6"/>
<evidence type="ECO:0000313" key="2">
    <source>
        <dbReference type="Proteomes" id="UP000178374"/>
    </source>
</evidence>
<dbReference type="EMBL" id="MFUA01000017">
    <property type="protein sequence ID" value="OGI76842.1"/>
    <property type="molecule type" value="Genomic_DNA"/>
</dbReference>
<dbReference type="Proteomes" id="UP000178374">
    <property type="component" value="Unassembled WGS sequence"/>
</dbReference>
<reference evidence="1 2" key="1">
    <citation type="journal article" date="2016" name="Nat. Commun.">
        <title>Thousands of microbial genomes shed light on interconnected biogeochemical processes in an aquifer system.</title>
        <authorList>
            <person name="Anantharaman K."/>
            <person name="Brown C.T."/>
            <person name="Hug L.A."/>
            <person name="Sharon I."/>
            <person name="Castelle C.J."/>
            <person name="Probst A.J."/>
            <person name="Thomas B.C."/>
            <person name="Singh A."/>
            <person name="Wilkins M.J."/>
            <person name="Karaoz U."/>
            <person name="Brodie E.L."/>
            <person name="Williams K.H."/>
            <person name="Hubbard S.S."/>
            <person name="Banfield J.F."/>
        </authorList>
    </citation>
    <scope>NUCLEOTIDE SEQUENCE [LARGE SCALE GENOMIC DNA]</scope>
</reference>
<proteinExistence type="predicted"/>